<evidence type="ECO:0000313" key="11">
    <source>
        <dbReference type="Proteomes" id="UP000018467"/>
    </source>
</evidence>
<reference evidence="11" key="1">
    <citation type="submission" date="2013-03" db="EMBL/GenBank/DDBJ databases">
        <authorList>
            <person name="Jeffery W."/>
            <person name="Warren W."/>
            <person name="Wilson R.K."/>
        </authorList>
    </citation>
    <scope>NUCLEOTIDE SEQUENCE</scope>
    <source>
        <strain evidence="11">female</strain>
    </source>
</reference>
<proteinExistence type="inferred from homology"/>
<dbReference type="SUPFAM" id="SSF54534">
    <property type="entry name" value="FKBP-like"/>
    <property type="match status" value="1"/>
</dbReference>
<sequence length="165" mass="18428">MLRGLPFHYSESWLVFRELVVVVVGGVLRGYSSVCDQQGYLLLFLSGLRCRILRFTTMGVEVETISPGDGRTFPKKGQTCVVHYIGMLQNGKKFDSSRDRNKPFKFKIGRQEVIKGWEEGVAQMSLGQRAKITCTPDMAYGATGHPGVIPPNATLIFDVELLKLE</sequence>
<dbReference type="InterPro" id="IPR001179">
    <property type="entry name" value="PPIase_FKBP_dom"/>
</dbReference>
<dbReference type="Ensembl" id="ENSAMXT00000056070.1">
    <property type="protein sequence ID" value="ENSAMXP00000043399.1"/>
    <property type="gene ID" value="ENSAMXG00000032570.1"/>
</dbReference>
<accession>A0A3B1JPW8</accession>
<evidence type="ECO:0000256" key="5">
    <source>
        <dbReference type="ARBA" id="ARBA00023110"/>
    </source>
</evidence>
<dbReference type="InParanoid" id="A0A3B1JPW8"/>
<keyword evidence="5 8" id="KW-0697">Rotamase</keyword>
<dbReference type="Proteomes" id="UP000018467">
    <property type="component" value="Unassembled WGS sequence"/>
</dbReference>
<comment type="subcellular location">
    <subcellularLocation>
        <location evidence="2">Cytoplasm</location>
    </subcellularLocation>
</comment>
<dbReference type="Gene3D" id="3.10.50.40">
    <property type="match status" value="1"/>
</dbReference>
<dbReference type="STRING" id="7994.ENSAMXP00000043399"/>
<comment type="catalytic activity">
    <reaction evidence="1 8">
        <text>[protein]-peptidylproline (omega=180) = [protein]-peptidylproline (omega=0)</text>
        <dbReference type="Rhea" id="RHEA:16237"/>
        <dbReference type="Rhea" id="RHEA-COMP:10747"/>
        <dbReference type="Rhea" id="RHEA-COMP:10748"/>
        <dbReference type="ChEBI" id="CHEBI:83833"/>
        <dbReference type="ChEBI" id="CHEBI:83834"/>
        <dbReference type="EC" id="5.2.1.8"/>
    </reaction>
</comment>
<dbReference type="PANTHER" id="PTHR10516:SF455">
    <property type="entry name" value="PEPTIDYLPROLYL ISOMERASE"/>
    <property type="match status" value="1"/>
</dbReference>
<dbReference type="PANTHER" id="PTHR10516">
    <property type="entry name" value="PEPTIDYL-PROLYL CIS-TRANS ISOMERASE"/>
    <property type="match status" value="1"/>
</dbReference>
<feature type="domain" description="PPIase FKBP-type" evidence="9">
    <location>
        <begin position="77"/>
        <end position="165"/>
    </location>
</feature>
<reference evidence="10" key="4">
    <citation type="submission" date="2025-09" db="UniProtKB">
        <authorList>
            <consortium name="Ensembl"/>
        </authorList>
    </citation>
    <scope>IDENTIFICATION</scope>
</reference>
<evidence type="ECO:0000256" key="6">
    <source>
        <dbReference type="ARBA" id="ARBA00023235"/>
    </source>
</evidence>
<evidence type="ECO:0000313" key="10">
    <source>
        <dbReference type="Ensembl" id="ENSAMXP00000043399.1"/>
    </source>
</evidence>
<evidence type="ECO:0000259" key="9">
    <source>
        <dbReference type="PROSITE" id="PS50059"/>
    </source>
</evidence>
<dbReference type="GO" id="GO:0033017">
    <property type="term" value="C:sarcoplasmic reticulum membrane"/>
    <property type="evidence" value="ECO:0007669"/>
    <property type="project" value="TreeGrafter"/>
</dbReference>
<dbReference type="GO" id="GO:0003755">
    <property type="term" value="F:peptidyl-prolyl cis-trans isomerase activity"/>
    <property type="evidence" value="ECO:0007669"/>
    <property type="project" value="UniProtKB-KW"/>
</dbReference>
<dbReference type="OrthoDB" id="1902587at2759"/>
<evidence type="ECO:0000256" key="8">
    <source>
        <dbReference type="PROSITE-ProRule" id="PRU00277"/>
    </source>
</evidence>
<reference evidence="11" key="2">
    <citation type="journal article" date="2014" name="Nat. Commun.">
        <title>The cavefish genome reveals candidate genes for eye loss.</title>
        <authorList>
            <person name="McGaugh S.E."/>
            <person name="Gross J.B."/>
            <person name="Aken B."/>
            <person name="Blin M."/>
            <person name="Borowsky R."/>
            <person name="Chalopin D."/>
            <person name="Hinaux H."/>
            <person name="Jeffery W.R."/>
            <person name="Keene A."/>
            <person name="Ma L."/>
            <person name="Minx P."/>
            <person name="Murphy D."/>
            <person name="O'Quin K.E."/>
            <person name="Retaux S."/>
            <person name="Rohner N."/>
            <person name="Searle S.M."/>
            <person name="Stahl B.A."/>
            <person name="Tabin C."/>
            <person name="Volff J.N."/>
            <person name="Yoshizawa M."/>
            <person name="Warren W.C."/>
        </authorList>
    </citation>
    <scope>NUCLEOTIDE SEQUENCE [LARGE SCALE GENOMIC DNA]</scope>
    <source>
        <strain evidence="11">female</strain>
    </source>
</reference>
<keyword evidence="4" id="KW-0963">Cytoplasm</keyword>
<dbReference type="Bgee" id="ENSAMXG00000032570">
    <property type="expression patterns" value="Expressed in bone element and 14 other cell types or tissues"/>
</dbReference>
<dbReference type="PROSITE" id="PS50059">
    <property type="entry name" value="FKBP_PPIASE"/>
    <property type="match status" value="1"/>
</dbReference>
<evidence type="ECO:0000256" key="2">
    <source>
        <dbReference type="ARBA" id="ARBA00004496"/>
    </source>
</evidence>
<dbReference type="FunFam" id="3.10.50.40:FF:000008">
    <property type="entry name" value="Peptidylprolyl isomerase"/>
    <property type="match status" value="1"/>
</dbReference>
<dbReference type="InterPro" id="IPR050689">
    <property type="entry name" value="FKBP-type_PPIase"/>
</dbReference>
<dbReference type="AlphaFoldDB" id="A0A3B1JPW8"/>
<reference evidence="10" key="3">
    <citation type="submission" date="2025-08" db="UniProtKB">
        <authorList>
            <consortium name="Ensembl"/>
        </authorList>
    </citation>
    <scope>IDENTIFICATION</scope>
</reference>
<keyword evidence="11" id="KW-1185">Reference proteome</keyword>
<protein>
    <recommendedName>
        <fullName evidence="3 8">peptidylprolyl isomerase</fullName>
        <ecNumber evidence="3 8">5.2.1.8</ecNumber>
    </recommendedName>
</protein>
<evidence type="ECO:0000256" key="4">
    <source>
        <dbReference type="ARBA" id="ARBA00022490"/>
    </source>
</evidence>
<dbReference type="FunCoup" id="A0A3B1JPW8">
    <property type="interactions" value="712"/>
</dbReference>
<dbReference type="Pfam" id="PF00254">
    <property type="entry name" value="FKBP_C"/>
    <property type="match status" value="1"/>
</dbReference>
<dbReference type="EC" id="5.2.1.8" evidence="3 8"/>
<evidence type="ECO:0000256" key="3">
    <source>
        <dbReference type="ARBA" id="ARBA00013194"/>
    </source>
</evidence>
<keyword evidence="6 8" id="KW-0413">Isomerase</keyword>
<name>A0A3B1JPW8_ASTMX</name>
<comment type="similarity">
    <text evidence="7">Belongs to the FKBP-type PPIase family. FKBP1 subfamily.</text>
</comment>
<organism evidence="10 11">
    <name type="scientific">Astyanax mexicanus</name>
    <name type="common">Blind cave fish</name>
    <name type="synonym">Astyanax fasciatus mexicanus</name>
    <dbReference type="NCBI Taxonomy" id="7994"/>
    <lineage>
        <taxon>Eukaryota</taxon>
        <taxon>Metazoa</taxon>
        <taxon>Chordata</taxon>
        <taxon>Craniata</taxon>
        <taxon>Vertebrata</taxon>
        <taxon>Euteleostomi</taxon>
        <taxon>Actinopterygii</taxon>
        <taxon>Neopterygii</taxon>
        <taxon>Teleostei</taxon>
        <taxon>Ostariophysi</taxon>
        <taxon>Characiformes</taxon>
        <taxon>Characoidei</taxon>
        <taxon>Acestrorhamphidae</taxon>
        <taxon>Acestrorhamphinae</taxon>
        <taxon>Astyanax</taxon>
    </lineage>
</organism>
<dbReference type="InterPro" id="IPR046357">
    <property type="entry name" value="PPIase_dom_sf"/>
</dbReference>
<dbReference type="GeneTree" id="ENSGT00940000153311"/>
<evidence type="ECO:0000256" key="1">
    <source>
        <dbReference type="ARBA" id="ARBA00000971"/>
    </source>
</evidence>
<evidence type="ECO:0000256" key="7">
    <source>
        <dbReference type="ARBA" id="ARBA00038106"/>
    </source>
</evidence>